<evidence type="ECO:0000313" key="11">
    <source>
        <dbReference type="EMBL" id="RCU56926.1"/>
    </source>
</evidence>
<reference evidence="11 12" key="1">
    <citation type="submission" date="2018-07" db="EMBL/GenBank/DDBJ databases">
        <title>Oceanihabitans testaceum sp. nov., isolated from marine sediment.</title>
        <authorList>
            <person name="Li C.-M."/>
        </authorList>
    </citation>
    <scope>NUCLEOTIDE SEQUENCE [LARGE SCALE GENOMIC DNA]</scope>
    <source>
        <strain evidence="11 12">S9-10</strain>
    </source>
</reference>
<accession>A0A368P3B0</accession>
<dbReference type="GO" id="GO:0004519">
    <property type="term" value="F:endonuclease activity"/>
    <property type="evidence" value="ECO:0007669"/>
    <property type="project" value="UniProtKB-KW"/>
</dbReference>
<keyword evidence="3" id="KW-0808">Transferase</keyword>
<evidence type="ECO:0000256" key="1">
    <source>
        <dbReference type="ARBA" id="ARBA00011900"/>
    </source>
</evidence>
<dbReference type="GO" id="GO:0009307">
    <property type="term" value="P:DNA restriction-modification system"/>
    <property type="evidence" value="ECO:0007669"/>
    <property type="project" value="UniProtKB-KW"/>
</dbReference>
<dbReference type="GO" id="GO:0032259">
    <property type="term" value="P:methylation"/>
    <property type="evidence" value="ECO:0007669"/>
    <property type="project" value="UniProtKB-KW"/>
</dbReference>
<dbReference type="InterPro" id="IPR050953">
    <property type="entry name" value="N4_N6_ade-DNA_methylase"/>
</dbReference>
<dbReference type="EMBL" id="QPIG01000004">
    <property type="protein sequence ID" value="RCU56926.1"/>
    <property type="molecule type" value="Genomic_DNA"/>
</dbReference>
<dbReference type="PANTHER" id="PTHR33841:SF1">
    <property type="entry name" value="DNA METHYLTRANSFERASE A"/>
    <property type="match status" value="1"/>
</dbReference>
<evidence type="ECO:0000256" key="2">
    <source>
        <dbReference type="ARBA" id="ARBA00022603"/>
    </source>
</evidence>
<protein>
    <recommendedName>
        <fullName evidence="1">site-specific DNA-methyltransferase (adenine-specific)</fullName>
        <ecNumber evidence="1">2.1.1.72</ecNumber>
    </recommendedName>
</protein>
<keyword evidence="11" id="KW-0378">Hydrolase</keyword>
<keyword evidence="4" id="KW-0949">S-adenosyl-L-methionine</keyword>
<comment type="catalytic activity">
    <reaction evidence="7">
        <text>a 2'-deoxyadenosine in DNA + S-adenosyl-L-methionine = an N(6)-methyl-2'-deoxyadenosine in DNA + S-adenosyl-L-homocysteine + H(+)</text>
        <dbReference type="Rhea" id="RHEA:15197"/>
        <dbReference type="Rhea" id="RHEA-COMP:12418"/>
        <dbReference type="Rhea" id="RHEA-COMP:12419"/>
        <dbReference type="ChEBI" id="CHEBI:15378"/>
        <dbReference type="ChEBI" id="CHEBI:57856"/>
        <dbReference type="ChEBI" id="CHEBI:59789"/>
        <dbReference type="ChEBI" id="CHEBI:90615"/>
        <dbReference type="ChEBI" id="CHEBI:90616"/>
        <dbReference type="EC" id="2.1.1.72"/>
    </reaction>
</comment>
<dbReference type="Pfam" id="PF07669">
    <property type="entry name" value="Eco57I"/>
    <property type="match status" value="1"/>
</dbReference>
<evidence type="ECO:0000313" key="12">
    <source>
        <dbReference type="Proteomes" id="UP000252249"/>
    </source>
</evidence>
<keyword evidence="11" id="KW-0255">Endonuclease</keyword>
<name>A0A368P3B0_9FLAO</name>
<comment type="caution">
    <text evidence="11">The sequence shown here is derived from an EMBL/GenBank/DDBJ whole genome shotgun (WGS) entry which is preliminary data.</text>
</comment>
<dbReference type="InterPro" id="IPR011639">
    <property type="entry name" value="MethylTrfase_TaqI-like_dom"/>
</dbReference>
<sequence length="1090" mass="127646">MSLYQVSVLKSHLKLQDETIVQQAYQKYTSYFLNPTIQENIRNSKEEEYQGIFLTELFVKVLGYTLKPNADFNLVAEYKNQKNARKADGAILHNDKAIGVIELKGTNTKDLESIRKQAFDYKANHKGCVYVITSNFEKLRFYINDATEFVEFNLFELTPEQFELLYLSLHKDNIINHIPLKIKEASIVKEEEITKQFYKDYSIFKRELFRDLVKRNVERIKVDATLRNLATPSDEDYSEEHNSDLIKLEKNVKLTLFKKSQKLIDRFLFVFFAEDRGLLPPNSTQQILDKWKSDMDFGDERPLYDLFKQYFYFLDQGRPASSNRAEIYAYNGGLFKEDKVLDSLEIDNQLLFKYTQELASYDFESQVDVNILGHIFENSLNEIESVNAEIEGGNFDKQTSKRKKDGVFYTPKYITKYIVENTIGKLCEEKKTQLGFQEEEYFKGRKNRNKATIKKLVETLDSYRVWLLELTICDPACGSGAFLNQALDFLIKEHSYIDELKTKVLGGGLPFSDIENTILENNIYGVDLNEESVEIAKLSLWLRTAQPRRKLNSLNNNIKCGNSLIDDESVAGDKAFNWEEQFPKVFEKGGFDVVIGNPPYVRQELFKEIKPYLEKHYKCYNSVADLYTYFIEKGINLMNEKGLFSFILPNKFLKATYGKNIRKVMKEDANLELLFDFDDYPVFADATTYPIIYVLNKKANYKAKTFLYSEINKRDDTDDPIVTLDQKKHKVPFKSLTNDMWNFIDIASFKILEKLKKDSLSLGDFVKKKVFRGLTTGRNEAFIIDSNKRKELIEKDSKNGEVIKILATGKEVKRNTFDFQDKYLLFTGYDNDIPNEFPDIQNELDKYKEALIKRYDQGLNYWNLRACAYYEEMQQPKIIYPRINNTGNFYFDEKGEVFLLDNNFFISTDSKSLLALLNSKLIFFYLKNVCTTLQGGFYDFRRDKITTIPISKNFKDFDDKLAKSSVELISFTSKNNLLQNKFQKYLNSQFKLEKLSRKLQNWHELEFGDFIKELNKVIKSTNKARIKEGLEEVPTLTKKDEFEWLDLFEENKQKAQDLQNQINQTDKEIDQMVYELYGLTEEEIKIVENS</sequence>
<keyword evidence="12" id="KW-1185">Reference proteome</keyword>
<evidence type="ECO:0000259" key="10">
    <source>
        <dbReference type="Pfam" id="PF12950"/>
    </source>
</evidence>
<evidence type="ECO:0000256" key="5">
    <source>
        <dbReference type="ARBA" id="ARBA00022747"/>
    </source>
</evidence>
<dbReference type="PANTHER" id="PTHR33841">
    <property type="entry name" value="DNA METHYLTRANSFERASE YEEA-RELATED"/>
    <property type="match status" value="1"/>
</dbReference>
<keyword evidence="11" id="KW-0540">Nuclease</keyword>
<gene>
    <name evidence="11" type="ORF">DU428_11330</name>
</gene>
<evidence type="ECO:0000259" key="9">
    <source>
        <dbReference type="Pfam" id="PF07669"/>
    </source>
</evidence>
<dbReference type="RefSeq" id="WP_113966401.1">
    <property type="nucleotide sequence ID" value="NZ_QNRP01000004.1"/>
</dbReference>
<evidence type="ECO:0000256" key="6">
    <source>
        <dbReference type="ARBA" id="ARBA00023125"/>
    </source>
</evidence>
<keyword evidence="6" id="KW-0238">DNA-binding</keyword>
<proteinExistence type="predicted"/>
<evidence type="ECO:0000256" key="4">
    <source>
        <dbReference type="ARBA" id="ARBA00022691"/>
    </source>
</evidence>
<dbReference type="OrthoDB" id="32195at2"/>
<organism evidence="11 12">
    <name type="scientific">Oceanihabitans sediminis</name>
    <dbReference type="NCBI Taxonomy" id="1812012"/>
    <lineage>
        <taxon>Bacteria</taxon>
        <taxon>Pseudomonadati</taxon>
        <taxon>Bacteroidota</taxon>
        <taxon>Flavobacteriia</taxon>
        <taxon>Flavobacteriales</taxon>
        <taxon>Flavobacteriaceae</taxon>
        <taxon>Oceanihabitans</taxon>
    </lineage>
</organism>
<evidence type="ECO:0000256" key="8">
    <source>
        <dbReference type="SAM" id="Coils"/>
    </source>
</evidence>
<dbReference type="Gene3D" id="3.40.50.150">
    <property type="entry name" value="Vaccinia Virus protein VP39"/>
    <property type="match status" value="1"/>
</dbReference>
<evidence type="ECO:0000256" key="7">
    <source>
        <dbReference type="ARBA" id="ARBA00047942"/>
    </source>
</evidence>
<dbReference type="GO" id="GO:0003677">
    <property type="term" value="F:DNA binding"/>
    <property type="evidence" value="ECO:0007669"/>
    <property type="project" value="UniProtKB-KW"/>
</dbReference>
<dbReference type="InterPro" id="IPR029063">
    <property type="entry name" value="SAM-dependent_MTases_sf"/>
</dbReference>
<dbReference type="PROSITE" id="PS00092">
    <property type="entry name" value="N6_MTASE"/>
    <property type="match status" value="1"/>
</dbReference>
<evidence type="ECO:0000256" key="3">
    <source>
        <dbReference type="ARBA" id="ARBA00022679"/>
    </source>
</evidence>
<dbReference type="AlphaFoldDB" id="A0A368P3B0"/>
<dbReference type="InterPro" id="IPR025931">
    <property type="entry name" value="TaqI_C"/>
</dbReference>
<dbReference type="EC" id="2.1.1.72" evidence="1"/>
<dbReference type="Pfam" id="PF12950">
    <property type="entry name" value="TaqI_C"/>
    <property type="match status" value="1"/>
</dbReference>
<dbReference type="SUPFAM" id="SSF53335">
    <property type="entry name" value="S-adenosyl-L-methionine-dependent methyltransferases"/>
    <property type="match status" value="1"/>
</dbReference>
<dbReference type="GO" id="GO:0009007">
    <property type="term" value="F:site-specific DNA-methyltransferase (adenine-specific) activity"/>
    <property type="evidence" value="ECO:0007669"/>
    <property type="project" value="UniProtKB-EC"/>
</dbReference>
<keyword evidence="5" id="KW-0680">Restriction system</keyword>
<dbReference type="Proteomes" id="UP000252249">
    <property type="component" value="Unassembled WGS sequence"/>
</dbReference>
<feature type="domain" description="TaqI-like C-terminal specificity" evidence="10">
    <location>
        <begin position="807"/>
        <end position="950"/>
    </location>
</feature>
<keyword evidence="2" id="KW-0489">Methyltransferase</keyword>
<dbReference type="InterPro" id="IPR002052">
    <property type="entry name" value="DNA_methylase_N6_adenine_CS"/>
</dbReference>
<feature type="domain" description="Type II methyltransferase M.TaqI-like" evidence="9">
    <location>
        <begin position="521"/>
        <end position="683"/>
    </location>
</feature>
<dbReference type="PRINTS" id="PR00507">
    <property type="entry name" value="N12N6MTFRASE"/>
</dbReference>
<keyword evidence="8" id="KW-0175">Coiled coil</keyword>
<feature type="coiled-coil region" evidence="8">
    <location>
        <begin position="1045"/>
        <end position="1075"/>
    </location>
</feature>